<name>A0AA86Q4D3_9EUKA</name>
<dbReference type="EMBL" id="CAXDID020000323">
    <property type="protein sequence ID" value="CAL6077102.1"/>
    <property type="molecule type" value="Genomic_DNA"/>
</dbReference>
<organism evidence="1">
    <name type="scientific">Hexamita inflata</name>
    <dbReference type="NCBI Taxonomy" id="28002"/>
    <lineage>
        <taxon>Eukaryota</taxon>
        <taxon>Metamonada</taxon>
        <taxon>Diplomonadida</taxon>
        <taxon>Hexamitidae</taxon>
        <taxon>Hexamitinae</taxon>
        <taxon>Hexamita</taxon>
    </lineage>
</organism>
<reference evidence="1" key="1">
    <citation type="submission" date="2023-06" db="EMBL/GenBank/DDBJ databases">
        <authorList>
            <person name="Kurt Z."/>
        </authorList>
    </citation>
    <scope>NUCLEOTIDE SEQUENCE</scope>
</reference>
<dbReference type="Proteomes" id="UP001642409">
    <property type="component" value="Unassembled WGS sequence"/>
</dbReference>
<gene>
    <name evidence="1" type="ORF">HINF_LOCUS33024</name>
    <name evidence="2" type="ORF">HINF_LOCUS58025</name>
</gene>
<dbReference type="Gene3D" id="3.40.50.300">
    <property type="entry name" value="P-loop containing nucleotide triphosphate hydrolases"/>
    <property type="match status" value="1"/>
</dbReference>
<sequence>MRGTYIITGAAKTGKSTTAQYIIPSIIQLFIDYIVPQTYDLPNQITSSQTCLTTYIDCQSIENMKLIQDVDQRLLKLLQSIAFNIQGNEYNTNQFVNYIDAFNNLELIIQQKTKYNIIVIDEYQILFYHIENNKQKQQIAQFLKQLAVINDLPCQIIFTGSTTAVCLHCLQFSSKNGQSLFQQCCYINTETNSKIECLKQTYSLLTLDLESLPAFDFCQNTIQQQFDVVNCAFLSICLRSIINQTQKSIKDLQKIFSKTVIELKNRIYNIYEQDLKGVIPFGSQINYNMDQYVIGMEIEPTGLTAYFENKDNVFYIADQIFRCFYIRHYIDSRSNSNNSTIKMCQVLRIYAKIDDNNYNFVDDVNKLWNSYSLNKQQFECQKLTDLLQLNFKELQNGSFVLMKCRNIVSHNEDFIVTFVSILLRQYFGSAIRYYEFIFKLEHICQNKKTKLTHFQHNNQQQNYQFYKLKLAFEAIKLYQSQFGTISEIYVCELLSIAKIQNKYINNDFQSIQLTELFKWNTEDQSLKIINENTKNLVRTQYILYKQMYKTNFVVDLEGCARLIEQELTNDDIKNIIGNDTNTDIGQSFVNNLFAAQKYLK</sequence>
<dbReference type="GO" id="GO:0016787">
    <property type="term" value="F:hydrolase activity"/>
    <property type="evidence" value="ECO:0007669"/>
    <property type="project" value="UniProtKB-KW"/>
</dbReference>
<dbReference type="AlphaFoldDB" id="A0AA86Q4D3"/>
<dbReference type="SUPFAM" id="SSF52540">
    <property type="entry name" value="P-loop containing nucleoside triphosphate hydrolases"/>
    <property type="match status" value="1"/>
</dbReference>
<proteinExistence type="predicted"/>
<keyword evidence="3" id="KW-1185">Reference proteome</keyword>
<evidence type="ECO:0000313" key="1">
    <source>
        <dbReference type="EMBL" id="CAI9945379.1"/>
    </source>
</evidence>
<accession>A0AA86Q4D3</accession>
<dbReference type="EMBL" id="CATOUU010000743">
    <property type="protein sequence ID" value="CAI9945379.1"/>
    <property type="molecule type" value="Genomic_DNA"/>
</dbReference>
<keyword evidence="1" id="KW-0378">Hydrolase</keyword>
<comment type="caution">
    <text evidence="1">The sequence shown here is derived from an EMBL/GenBank/DDBJ whole genome shotgun (WGS) entry which is preliminary data.</text>
</comment>
<reference evidence="2 3" key="2">
    <citation type="submission" date="2024-07" db="EMBL/GenBank/DDBJ databases">
        <authorList>
            <person name="Akdeniz Z."/>
        </authorList>
    </citation>
    <scope>NUCLEOTIDE SEQUENCE [LARGE SCALE GENOMIC DNA]</scope>
</reference>
<protein>
    <submittedName>
        <fullName evidence="1">P-loop containing nucleoside triphosphate hydrolase</fullName>
    </submittedName>
    <submittedName>
        <fullName evidence="2">P-loop_containing nucleoside triphosphate hydrolase</fullName>
    </submittedName>
</protein>
<evidence type="ECO:0000313" key="3">
    <source>
        <dbReference type="Proteomes" id="UP001642409"/>
    </source>
</evidence>
<dbReference type="InterPro" id="IPR027417">
    <property type="entry name" value="P-loop_NTPase"/>
</dbReference>
<evidence type="ECO:0000313" key="2">
    <source>
        <dbReference type="EMBL" id="CAL6077102.1"/>
    </source>
</evidence>